<dbReference type="Proteomes" id="UP000184758">
    <property type="component" value="Unassembled WGS sequence"/>
</dbReference>
<evidence type="ECO:0000313" key="2">
    <source>
        <dbReference type="Proteomes" id="UP000184758"/>
    </source>
</evidence>
<keyword evidence="2" id="KW-1185">Reference proteome</keyword>
<protein>
    <submittedName>
        <fullName evidence="1">Uncharacterized protein</fullName>
    </submittedName>
</protein>
<dbReference type="AlphaFoldDB" id="A0A1N6HWD3"/>
<evidence type="ECO:0000313" key="1">
    <source>
        <dbReference type="EMBL" id="SIO24083.1"/>
    </source>
</evidence>
<sequence>MDFTQVKGYSDLDTNQISWLTHVYAQHMDTLDDPIKYAKENIKEIIWNNVLQTMDICFDNGEIAHYSSNGEWAYA</sequence>
<organism evidence="1 2">
    <name type="scientific">Carnobacterium alterfunditum</name>
    <dbReference type="NCBI Taxonomy" id="28230"/>
    <lineage>
        <taxon>Bacteria</taxon>
        <taxon>Bacillati</taxon>
        <taxon>Bacillota</taxon>
        <taxon>Bacilli</taxon>
        <taxon>Lactobacillales</taxon>
        <taxon>Carnobacteriaceae</taxon>
        <taxon>Carnobacterium</taxon>
    </lineage>
</organism>
<accession>A0A1N6HWD3</accession>
<gene>
    <name evidence="1" type="ORF">SAMN05878443_2129</name>
</gene>
<dbReference type="EMBL" id="FSRN01000001">
    <property type="protein sequence ID" value="SIO24083.1"/>
    <property type="molecule type" value="Genomic_DNA"/>
</dbReference>
<dbReference type="OrthoDB" id="2156697at2"/>
<dbReference type="RefSeq" id="WP_034545947.1">
    <property type="nucleotide sequence ID" value="NZ_FSRN01000001.1"/>
</dbReference>
<name>A0A1N6HWD3_9LACT</name>
<reference evidence="2" key="1">
    <citation type="submission" date="2016-11" db="EMBL/GenBank/DDBJ databases">
        <authorList>
            <person name="Varghese N."/>
            <person name="Submissions S."/>
        </authorList>
    </citation>
    <scope>NUCLEOTIDE SEQUENCE [LARGE SCALE GENOMIC DNA]</scope>
    <source>
        <strain evidence="2">313</strain>
    </source>
</reference>
<proteinExistence type="predicted"/>